<dbReference type="EMBL" id="JAUIZM010000011">
    <property type="protein sequence ID" value="KAK1354224.1"/>
    <property type="molecule type" value="Genomic_DNA"/>
</dbReference>
<dbReference type="Proteomes" id="UP001237642">
    <property type="component" value="Unassembled WGS sequence"/>
</dbReference>
<evidence type="ECO:0008006" key="4">
    <source>
        <dbReference type="Google" id="ProtNLM"/>
    </source>
</evidence>
<organism evidence="2 3">
    <name type="scientific">Heracleum sosnowskyi</name>
    <dbReference type="NCBI Taxonomy" id="360622"/>
    <lineage>
        <taxon>Eukaryota</taxon>
        <taxon>Viridiplantae</taxon>
        <taxon>Streptophyta</taxon>
        <taxon>Embryophyta</taxon>
        <taxon>Tracheophyta</taxon>
        <taxon>Spermatophyta</taxon>
        <taxon>Magnoliopsida</taxon>
        <taxon>eudicotyledons</taxon>
        <taxon>Gunneridae</taxon>
        <taxon>Pentapetalae</taxon>
        <taxon>asterids</taxon>
        <taxon>campanulids</taxon>
        <taxon>Apiales</taxon>
        <taxon>Apiaceae</taxon>
        <taxon>Apioideae</taxon>
        <taxon>apioid superclade</taxon>
        <taxon>Tordylieae</taxon>
        <taxon>Tordyliinae</taxon>
        <taxon>Heracleum</taxon>
    </lineage>
</organism>
<keyword evidence="1" id="KW-0732">Signal</keyword>
<name>A0AAD8GTZ4_9APIA</name>
<accession>A0AAD8GTZ4</accession>
<comment type="caution">
    <text evidence="2">The sequence shown here is derived from an EMBL/GenBank/DDBJ whole genome shotgun (WGS) entry which is preliminary data.</text>
</comment>
<dbReference type="AlphaFoldDB" id="A0AAD8GTZ4"/>
<protein>
    <recommendedName>
        <fullName evidence="4">Secreted protein</fullName>
    </recommendedName>
</protein>
<keyword evidence="3" id="KW-1185">Reference proteome</keyword>
<evidence type="ECO:0000313" key="2">
    <source>
        <dbReference type="EMBL" id="KAK1354224.1"/>
    </source>
</evidence>
<feature type="signal peptide" evidence="1">
    <location>
        <begin position="1"/>
        <end position="23"/>
    </location>
</feature>
<proteinExistence type="predicted"/>
<sequence length="141" mass="15708">MFRFSNRLLRSLFILLLLHQSFPRNVWCFAFAFKEKLKEKKPTLTDALTQTLQAMYNFGCLNLADIVEVGGLIPSWITKAGDVHDSVLHCTCFATSVTEDGSAVTTLAPRILLRRCCCGAGAEELNLLSQLMLSHCCCGIY</sequence>
<evidence type="ECO:0000313" key="3">
    <source>
        <dbReference type="Proteomes" id="UP001237642"/>
    </source>
</evidence>
<evidence type="ECO:0000256" key="1">
    <source>
        <dbReference type="SAM" id="SignalP"/>
    </source>
</evidence>
<reference evidence="2" key="1">
    <citation type="submission" date="2023-02" db="EMBL/GenBank/DDBJ databases">
        <title>Genome of toxic invasive species Heracleum sosnowskyi carries increased number of genes despite the absence of recent whole-genome duplications.</title>
        <authorList>
            <person name="Schelkunov M."/>
            <person name="Shtratnikova V."/>
            <person name="Makarenko M."/>
            <person name="Klepikova A."/>
            <person name="Omelchenko D."/>
            <person name="Novikova G."/>
            <person name="Obukhova E."/>
            <person name="Bogdanov V."/>
            <person name="Penin A."/>
            <person name="Logacheva M."/>
        </authorList>
    </citation>
    <scope>NUCLEOTIDE SEQUENCE</scope>
    <source>
        <strain evidence="2">Hsosn_3</strain>
        <tissue evidence="2">Leaf</tissue>
    </source>
</reference>
<reference evidence="2" key="2">
    <citation type="submission" date="2023-05" db="EMBL/GenBank/DDBJ databases">
        <authorList>
            <person name="Schelkunov M.I."/>
        </authorList>
    </citation>
    <scope>NUCLEOTIDE SEQUENCE</scope>
    <source>
        <strain evidence="2">Hsosn_3</strain>
        <tissue evidence="2">Leaf</tissue>
    </source>
</reference>
<feature type="chain" id="PRO_5042209110" description="Secreted protein" evidence="1">
    <location>
        <begin position="24"/>
        <end position="141"/>
    </location>
</feature>
<gene>
    <name evidence="2" type="ORF">POM88_047480</name>
</gene>